<gene>
    <name evidence="16 18" type="primary">murB</name>
    <name evidence="18" type="ORF">FEZ08_09960</name>
</gene>
<dbReference type="InterPro" id="IPR006094">
    <property type="entry name" value="Oxid_FAD_bind_N"/>
</dbReference>
<keyword evidence="7 16" id="KW-0285">Flavoprotein</keyword>
<dbReference type="InterPro" id="IPR016169">
    <property type="entry name" value="FAD-bd_PCMH_sub2"/>
</dbReference>
<evidence type="ECO:0000313" key="19">
    <source>
        <dbReference type="Proteomes" id="UP000306912"/>
    </source>
</evidence>
<dbReference type="Pfam" id="PF02873">
    <property type="entry name" value="MurB_C"/>
    <property type="match status" value="1"/>
</dbReference>
<organism evidence="18 19">
    <name type="scientific">Culicoidibacter larvae</name>
    <dbReference type="NCBI Taxonomy" id="2579976"/>
    <lineage>
        <taxon>Bacteria</taxon>
        <taxon>Bacillati</taxon>
        <taxon>Bacillota</taxon>
        <taxon>Culicoidibacteria</taxon>
        <taxon>Culicoidibacterales</taxon>
        <taxon>Culicoidibacteraceae</taxon>
        <taxon>Culicoidibacter</taxon>
    </lineage>
</organism>
<comment type="cofactor">
    <cofactor evidence="1 16">
        <name>FAD</name>
        <dbReference type="ChEBI" id="CHEBI:57692"/>
    </cofactor>
</comment>
<keyword evidence="8 16" id="KW-0274">FAD</keyword>
<evidence type="ECO:0000256" key="12">
    <source>
        <dbReference type="ARBA" id="ARBA00023002"/>
    </source>
</evidence>
<protein>
    <recommendedName>
        <fullName evidence="16">UDP-N-acetylenolpyruvoylglucosamine reductase</fullName>
        <ecNumber evidence="16">1.3.1.98</ecNumber>
    </recommendedName>
    <alternativeName>
        <fullName evidence="16">UDP-N-acetylmuramate dehydrogenase</fullName>
    </alternativeName>
</protein>
<dbReference type="InterPro" id="IPR003170">
    <property type="entry name" value="MurB"/>
</dbReference>
<dbReference type="InterPro" id="IPR016167">
    <property type="entry name" value="FAD-bd_PCMH_sub1"/>
</dbReference>
<comment type="function">
    <text evidence="2 16">Cell wall formation.</text>
</comment>
<comment type="subcellular location">
    <subcellularLocation>
        <location evidence="3 16">Cytoplasm</location>
    </subcellularLocation>
</comment>
<evidence type="ECO:0000256" key="16">
    <source>
        <dbReference type="HAMAP-Rule" id="MF_00037"/>
    </source>
</evidence>
<dbReference type="AlphaFoldDB" id="A0A5R8Q8V1"/>
<comment type="catalytic activity">
    <reaction evidence="15 16">
        <text>UDP-N-acetyl-alpha-D-muramate + NADP(+) = UDP-N-acetyl-3-O-(1-carboxyvinyl)-alpha-D-glucosamine + NADPH + H(+)</text>
        <dbReference type="Rhea" id="RHEA:12248"/>
        <dbReference type="ChEBI" id="CHEBI:15378"/>
        <dbReference type="ChEBI" id="CHEBI:57783"/>
        <dbReference type="ChEBI" id="CHEBI:58349"/>
        <dbReference type="ChEBI" id="CHEBI:68483"/>
        <dbReference type="ChEBI" id="CHEBI:70757"/>
        <dbReference type="EC" id="1.3.1.98"/>
    </reaction>
</comment>
<dbReference type="InParanoid" id="A0A5R8Q8V1"/>
<dbReference type="EMBL" id="VBWP01000009">
    <property type="protein sequence ID" value="TLG72144.1"/>
    <property type="molecule type" value="Genomic_DNA"/>
</dbReference>
<dbReference type="GO" id="GO:0009252">
    <property type="term" value="P:peptidoglycan biosynthetic process"/>
    <property type="evidence" value="ECO:0007669"/>
    <property type="project" value="UniProtKB-UniRule"/>
</dbReference>
<evidence type="ECO:0000256" key="5">
    <source>
        <dbReference type="ARBA" id="ARBA00022490"/>
    </source>
</evidence>
<accession>A0A5R8Q8V1</accession>
<evidence type="ECO:0000256" key="10">
    <source>
        <dbReference type="ARBA" id="ARBA00022960"/>
    </source>
</evidence>
<evidence type="ECO:0000256" key="13">
    <source>
        <dbReference type="ARBA" id="ARBA00023306"/>
    </source>
</evidence>
<dbReference type="GO" id="GO:0071949">
    <property type="term" value="F:FAD binding"/>
    <property type="evidence" value="ECO:0007669"/>
    <property type="project" value="InterPro"/>
</dbReference>
<dbReference type="Gene3D" id="3.30.43.10">
    <property type="entry name" value="Uridine Diphospho-n-acetylenolpyruvylglucosamine Reductase, domain 2"/>
    <property type="match status" value="1"/>
</dbReference>
<keyword evidence="12 16" id="KW-0560">Oxidoreductase</keyword>
<dbReference type="RefSeq" id="WP_138191926.1">
    <property type="nucleotide sequence ID" value="NZ_VBWP01000009.1"/>
</dbReference>
<evidence type="ECO:0000256" key="1">
    <source>
        <dbReference type="ARBA" id="ARBA00001974"/>
    </source>
</evidence>
<dbReference type="PANTHER" id="PTHR21071:SF5">
    <property type="entry name" value="UDP-N-ACETYLENOLPYRUVOYLGLUCOSAMINE REDUCTASE"/>
    <property type="match status" value="1"/>
</dbReference>
<dbReference type="Pfam" id="PF01565">
    <property type="entry name" value="FAD_binding_4"/>
    <property type="match status" value="1"/>
</dbReference>
<dbReference type="HAMAP" id="MF_00037">
    <property type="entry name" value="MurB"/>
    <property type="match status" value="1"/>
</dbReference>
<evidence type="ECO:0000313" key="18">
    <source>
        <dbReference type="EMBL" id="TLG72144.1"/>
    </source>
</evidence>
<comment type="pathway">
    <text evidence="4 16">Cell wall biogenesis; peptidoglycan biosynthesis.</text>
</comment>
<evidence type="ECO:0000256" key="6">
    <source>
        <dbReference type="ARBA" id="ARBA00022618"/>
    </source>
</evidence>
<evidence type="ECO:0000256" key="11">
    <source>
        <dbReference type="ARBA" id="ARBA00022984"/>
    </source>
</evidence>
<dbReference type="FunCoup" id="A0A5R8Q8V1">
    <property type="interactions" value="277"/>
</dbReference>
<comment type="caution">
    <text evidence="18">The sequence shown here is derived from an EMBL/GenBank/DDBJ whole genome shotgun (WGS) entry which is preliminary data.</text>
</comment>
<evidence type="ECO:0000256" key="7">
    <source>
        <dbReference type="ARBA" id="ARBA00022630"/>
    </source>
</evidence>
<dbReference type="InterPro" id="IPR011601">
    <property type="entry name" value="MurB_C"/>
</dbReference>
<dbReference type="GO" id="GO:0051301">
    <property type="term" value="P:cell division"/>
    <property type="evidence" value="ECO:0007669"/>
    <property type="project" value="UniProtKB-KW"/>
</dbReference>
<evidence type="ECO:0000256" key="3">
    <source>
        <dbReference type="ARBA" id="ARBA00004496"/>
    </source>
</evidence>
<feature type="active site" description="Proton donor" evidence="16">
    <location>
        <position position="226"/>
    </location>
</feature>
<evidence type="ECO:0000256" key="2">
    <source>
        <dbReference type="ARBA" id="ARBA00003921"/>
    </source>
</evidence>
<dbReference type="InterPro" id="IPR016166">
    <property type="entry name" value="FAD-bd_PCMH"/>
</dbReference>
<evidence type="ECO:0000259" key="17">
    <source>
        <dbReference type="PROSITE" id="PS51387"/>
    </source>
</evidence>
<feature type="active site" evidence="16">
    <location>
        <position position="296"/>
    </location>
</feature>
<keyword evidence="19" id="KW-1185">Reference proteome</keyword>
<evidence type="ECO:0000256" key="4">
    <source>
        <dbReference type="ARBA" id="ARBA00004752"/>
    </source>
</evidence>
<reference evidence="18 19" key="1">
    <citation type="submission" date="2019-05" db="EMBL/GenBank/DDBJ databases">
        <title>Culicoidintestinum kansasii gen. nov., sp. nov. from the gastrointestinal tract of the biting midge, Culicoides sonorensis.</title>
        <authorList>
            <person name="Neupane S."/>
            <person name="Ghosh A."/>
            <person name="Gunther S."/>
            <person name="Martin K."/>
            <person name="Zurek L."/>
        </authorList>
    </citation>
    <scope>NUCLEOTIDE SEQUENCE [LARGE SCALE GENOMIC DNA]</scope>
    <source>
        <strain evidence="18 19">CS-1</strain>
    </source>
</reference>
<dbReference type="NCBIfam" id="TIGR00179">
    <property type="entry name" value="murB"/>
    <property type="match status" value="1"/>
</dbReference>
<dbReference type="OrthoDB" id="9804753at2"/>
<dbReference type="GO" id="GO:0071555">
    <property type="term" value="P:cell wall organization"/>
    <property type="evidence" value="ECO:0007669"/>
    <property type="project" value="UniProtKB-KW"/>
</dbReference>
<keyword evidence="6 16" id="KW-0132">Cell division</keyword>
<keyword evidence="14 16" id="KW-0961">Cell wall biogenesis/degradation</keyword>
<keyword evidence="5 16" id="KW-0963">Cytoplasm</keyword>
<keyword evidence="11 16" id="KW-0573">Peptidoglycan synthesis</keyword>
<dbReference type="PROSITE" id="PS51387">
    <property type="entry name" value="FAD_PCMH"/>
    <property type="match status" value="1"/>
</dbReference>
<keyword evidence="13 16" id="KW-0131">Cell cycle</keyword>
<evidence type="ECO:0000256" key="8">
    <source>
        <dbReference type="ARBA" id="ARBA00022827"/>
    </source>
</evidence>
<sequence>MEQQVIEQLHKFGKIMENEAMSNYTKMRVGGVARIILVPESIEQLADALQYLQAQGIAHKMIGKGSNILVSDRNYDGVIILLQHTLEAIEIDEAKAQIVVESGFSLVKLSQIAARHNMAGLAFASGIPGSVGGAVFMNAGAHGSDTAAILTGVDYLDECGTLHHLDNEACQFSYRTSIFQQHREWTIVRAYYQLEHGDKAEILAQMQEWKGRRVKTQPYAKPSCGSVFRNPLPQHAGQLIESLGLKGTRIGGAEVSPMHANFIINTGSASADDIMDLINLVKKQVKDAYGVDLHTEVELFNWE</sequence>
<keyword evidence="10 16" id="KW-0133">Cell shape</keyword>
<comment type="similarity">
    <text evidence="16">Belongs to the MurB family.</text>
</comment>
<dbReference type="GO" id="GO:0005829">
    <property type="term" value="C:cytosol"/>
    <property type="evidence" value="ECO:0007669"/>
    <property type="project" value="TreeGrafter"/>
</dbReference>
<dbReference type="GO" id="GO:0008762">
    <property type="term" value="F:UDP-N-acetylmuramate dehydrogenase activity"/>
    <property type="evidence" value="ECO:0007669"/>
    <property type="project" value="UniProtKB-UniRule"/>
</dbReference>
<dbReference type="InterPro" id="IPR036318">
    <property type="entry name" value="FAD-bd_PCMH-like_sf"/>
</dbReference>
<proteinExistence type="inferred from homology"/>
<dbReference type="NCBIfam" id="NF010480">
    <property type="entry name" value="PRK13905.1"/>
    <property type="match status" value="1"/>
</dbReference>
<dbReference type="PANTHER" id="PTHR21071">
    <property type="entry name" value="UDP-N-ACETYLENOLPYRUVOYLGLUCOSAMINE REDUCTASE"/>
    <property type="match status" value="1"/>
</dbReference>
<keyword evidence="9 16" id="KW-0521">NADP</keyword>
<evidence type="ECO:0000256" key="15">
    <source>
        <dbReference type="ARBA" id="ARBA00048914"/>
    </source>
</evidence>
<evidence type="ECO:0000256" key="14">
    <source>
        <dbReference type="ARBA" id="ARBA00023316"/>
    </source>
</evidence>
<dbReference type="InterPro" id="IPR036635">
    <property type="entry name" value="MurB_C_sf"/>
</dbReference>
<feature type="active site" evidence="16">
    <location>
        <position position="175"/>
    </location>
</feature>
<dbReference type="Proteomes" id="UP000306912">
    <property type="component" value="Unassembled WGS sequence"/>
</dbReference>
<dbReference type="UniPathway" id="UPA00219"/>
<dbReference type="Gene3D" id="3.30.465.10">
    <property type="match status" value="1"/>
</dbReference>
<dbReference type="Gene3D" id="3.90.78.10">
    <property type="entry name" value="UDP-N-acetylenolpyruvoylglucosamine reductase, C-terminal domain"/>
    <property type="match status" value="1"/>
</dbReference>
<dbReference type="SUPFAM" id="SSF56194">
    <property type="entry name" value="Uridine diphospho-N-Acetylenolpyruvylglucosamine reductase, MurB, C-terminal domain"/>
    <property type="match status" value="1"/>
</dbReference>
<evidence type="ECO:0000256" key="9">
    <source>
        <dbReference type="ARBA" id="ARBA00022857"/>
    </source>
</evidence>
<dbReference type="GO" id="GO:0008360">
    <property type="term" value="P:regulation of cell shape"/>
    <property type="evidence" value="ECO:0007669"/>
    <property type="project" value="UniProtKB-KW"/>
</dbReference>
<dbReference type="EC" id="1.3.1.98" evidence="16"/>
<dbReference type="SUPFAM" id="SSF56176">
    <property type="entry name" value="FAD-binding/transporter-associated domain-like"/>
    <property type="match status" value="1"/>
</dbReference>
<feature type="domain" description="FAD-binding PCMH-type" evidence="17">
    <location>
        <begin position="28"/>
        <end position="197"/>
    </location>
</feature>
<name>A0A5R8Q8V1_9FIRM</name>